<evidence type="ECO:0000313" key="2">
    <source>
        <dbReference type="EMBL" id="USP96238.1"/>
    </source>
</evidence>
<dbReference type="InterPro" id="IPR020825">
    <property type="entry name" value="Phe-tRNA_synthase-like_B3/B4"/>
</dbReference>
<dbReference type="Proteomes" id="UP001057348">
    <property type="component" value="Chromosome"/>
</dbReference>
<dbReference type="InterPro" id="IPR005146">
    <property type="entry name" value="B3/B4_tRNA-bd"/>
</dbReference>
<proteinExistence type="predicted"/>
<organism evidence="2 3">
    <name type="scientific">Bacillus vallismortis</name>
    <dbReference type="NCBI Taxonomy" id="72361"/>
    <lineage>
        <taxon>Bacteria</taxon>
        <taxon>Bacillati</taxon>
        <taxon>Bacillota</taxon>
        <taxon>Bacilli</taxon>
        <taxon>Bacillales</taxon>
        <taxon>Bacillaceae</taxon>
        <taxon>Bacillus</taxon>
    </lineage>
</organism>
<dbReference type="Pfam" id="PF03483">
    <property type="entry name" value="B3_4"/>
    <property type="match status" value="1"/>
</dbReference>
<dbReference type="PANTHER" id="PTHR39209:SF2">
    <property type="entry name" value="CYTOPLASMIC PROTEIN"/>
    <property type="match status" value="1"/>
</dbReference>
<evidence type="ECO:0000313" key="3">
    <source>
        <dbReference type="Proteomes" id="UP001057348"/>
    </source>
</evidence>
<dbReference type="EMBL" id="CP092751">
    <property type="protein sequence ID" value="USP96238.1"/>
    <property type="molecule type" value="Genomic_DNA"/>
</dbReference>
<name>A0ABY4Y130_BACVA</name>
<evidence type="ECO:0000259" key="1">
    <source>
        <dbReference type="SMART" id="SM00873"/>
    </source>
</evidence>
<accession>A0ABY4Y130</accession>
<dbReference type="PANTHER" id="PTHR39209">
    <property type="match status" value="1"/>
</dbReference>
<sequence>MNKESVFQIHITEDVRNAFPHLIIFAADIQVGNLKSETEEVMKLLWEKEHAQWRGKTKQDVKQTDVIKAYNAFFESIGLQTKKTPPSVQNMIQRFLLKDQLIKYPKINPIVDALNVAAVQSLIPLGAFDLDKINGEVRLDVSSAGESFLPVNSDHEIRLSTGGLVIRDDSRILSQFCYRDSDYQKITDQSARIRIMGCRVEGIRDIDVIKAVNETVHILTTLYEDCAMI</sequence>
<reference evidence="2" key="1">
    <citation type="submission" date="2022-02" db="EMBL/GenBank/DDBJ databases">
        <title>Draft Genome Sequence of Bacillus vallismortis Strain BL01, Isolated from Artemisia lerchiana Web. Roots.</title>
        <authorList>
            <person name="Chebotar V.K."/>
            <person name="Gancheva M.S."/>
            <person name="Chizhevskaya E.P."/>
            <person name="Komarova O.V."/>
            <person name="Baganova M.E."/>
            <person name="Zaplatkin A.N."/>
            <person name="Pishchik V.N."/>
        </authorList>
    </citation>
    <scope>NUCLEOTIDE SEQUENCE</scope>
    <source>
        <strain evidence="2">BL01</strain>
    </source>
</reference>
<gene>
    <name evidence="2" type="ORF">MKF32_03945</name>
</gene>
<dbReference type="RefSeq" id="WP_253268923.1">
    <property type="nucleotide sequence ID" value="NZ_CP092751.1"/>
</dbReference>
<dbReference type="SUPFAM" id="SSF56037">
    <property type="entry name" value="PheT/TilS domain"/>
    <property type="match status" value="1"/>
</dbReference>
<dbReference type="Gene3D" id="3.50.40.10">
    <property type="entry name" value="Phenylalanyl-trna Synthetase, Chain B, domain 3"/>
    <property type="match status" value="1"/>
</dbReference>
<feature type="domain" description="B3/B4 tRNA-binding" evidence="1">
    <location>
        <begin position="69"/>
        <end position="224"/>
    </location>
</feature>
<protein>
    <recommendedName>
        <fullName evidence="1">B3/B4 tRNA-binding domain-containing protein</fullName>
    </recommendedName>
</protein>
<keyword evidence="3" id="KW-1185">Reference proteome</keyword>
<dbReference type="SMART" id="SM00873">
    <property type="entry name" value="B3_4"/>
    <property type="match status" value="1"/>
</dbReference>